<dbReference type="InterPro" id="IPR000121">
    <property type="entry name" value="PEP_util_C"/>
</dbReference>
<dbReference type="Gene3D" id="3.20.20.60">
    <property type="entry name" value="Phosphoenolpyruvate-binding domains"/>
    <property type="match status" value="1"/>
</dbReference>
<gene>
    <name evidence="18" type="ORF">VB854_05775</name>
</gene>
<evidence type="ECO:0000256" key="3">
    <source>
        <dbReference type="ARBA" id="ARBA00004742"/>
    </source>
</evidence>
<keyword evidence="19" id="KW-1185">Reference proteome</keyword>
<keyword evidence="9" id="KW-0547">Nucleotide-binding</keyword>
<dbReference type="Pfam" id="PF02896">
    <property type="entry name" value="PEP-utilizers_C"/>
    <property type="match status" value="1"/>
</dbReference>
<comment type="cofactor">
    <cofactor evidence="1">
        <name>Mg(2+)</name>
        <dbReference type="ChEBI" id="CHEBI:18420"/>
    </cofactor>
</comment>
<dbReference type="PANTHER" id="PTHR43030:SF1">
    <property type="entry name" value="PHOSPHOENOLPYRUVATE SYNTHASE"/>
    <property type="match status" value="1"/>
</dbReference>
<feature type="domain" description="PEP-utilising enzyme mobile" evidence="15">
    <location>
        <begin position="388"/>
        <end position="459"/>
    </location>
</feature>
<accession>A0ABU5TU70</accession>
<evidence type="ECO:0000256" key="11">
    <source>
        <dbReference type="ARBA" id="ARBA00022840"/>
    </source>
</evidence>
<feature type="domain" description="Pyruvate phosphate dikinase AMP/ATP-binding" evidence="16">
    <location>
        <begin position="26"/>
        <end position="336"/>
    </location>
</feature>
<dbReference type="Proteomes" id="UP001301728">
    <property type="component" value="Unassembled WGS sequence"/>
</dbReference>
<organism evidence="18 19">
    <name type="scientific">Limnoraphis robusta CCNP1315</name>
    <dbReference type="NCBI Taxonomy" id="3110306"/>
    <lineage>
        <taxon>Bacteria</taxon>
        <taxon>Bacillati</taxon>
        <taxon>Cyanobacteriota</taxon>
        <taxon>Cyanophyceae</taxon>
        <taxon>Oscillatoriophycideae</taxon>
        <taxon>Oscillatoriales</taxon>
        <taxon>Sirenicapillariaceae</taxon>
        <taxon>Limnoraphis</taxon>
    </lineage>
</organism>
<evidence type="ECO:0000256" key="6">
    <source>
        <dbReference type="ARBA" id="ARBA00021623"/>
    </source>
</evidence>
<dbReference type="EC" id="2.7.9.2" evidence="5"/>
<dbReference type="InterPro" id="IPR013815">
    <property type="entry name" value="ATP_grasp_subdomain_1"/>
</dbReference>
<dbReference type="EMBL" id="JAYGHT010000010">
    <property type="protein sequence ID" value="MEA5518452.1"/>
    <property type="molecule type" value="Genomic_DNA"/>
</dbReference>
<evidence type="ECO:0000256" key="9">
    <source>
        <dbReference type="ARBA" id="ARBA00022741"/>
    </source>
</evidence>
<dbReference type="InterPro" id="IPR015813">
    <property type="entry name" value="Pyrv/PenolPyrv_kinase-like_dom"/>
</dbReference>
<dbReference type="Pfam" id="PF01326">
    <property type="entry name" value="PPDK_N"/>
    <property type="match status" value="1"/>
</dbReference>
<dbReference type="Gene3D" id="3.30.470.20">
    <property type="entry name" value="ATP-grasp fold, B domain"/>
    <property type="match status" value="1"/>
</dbReference>
<comment type="catalytic activity">
    <reaction evidence="14">
        <text>pyruvate + ATP + H2O = phosphoenolpyruvate + AMP + phosphate + 2 H(+)</text>
        <dbReference type="Rhea" id="RHEA:11364"/>
        <dbReference type="ChEBI" id="CHEBI:15361"/>
        <dbReference type="ChEBI" id="CHEBI:15377"/>
        <dbReference type="ChEBI" id="CHEBI:15378"/>
        <dbReference type="ChEBI" id="CHEBI:30616"/>
        <dbReference type="ChEBI" id="CHEBI:43474"/>
        <dbReference type="ChEBI" id="CHEBI:58702"/>
        <dbReference type="ChEBI" id="CHEBI:456215"/>
        <dbReference type="EC" id="2.7.9.2"/>
    </reaction>
</comment>
<evidence type="ECO:0000256" key="7">
    <source>
        <dbReference type="ARBA" id="ARBA00022679"/>
    </source>
</evidence>
<evidence type="ECO:0000256" key="4">
    <source>
        <dbReference type="ARBA" id="ARBA00007837"/>
    </source>
</evidence>
<proteinExistence type="inferred from homology"/>
<evidence type="ECO:0000256" key="12">
    <source>
        <dbReference type="ARBA" id="ARBA00022842"/>
    </source>
</evidence>
<keyword evidence="8" id="KW-0479">Metal-binding</keyword>
<dbReference type="InterPro" id="IPR008279">
    <property type="entry name" value="PEP-util_enz_mobile_dom"/>
</dbReference>
<dbReference type="Gene3D" id="3.50.30.10">
    <property type="entry name" value="Phosphohistidine domain"/>
    <property type="match status" value="1"/>
</dbReference>
<evidence type="ECO:0000256" key="5">
    <source>
        <dbReference type="ARBA" id="ARBA00011996"/>
    </source>
</evidence>
<sequence length="799" mass="89095">MSFSLSTDGVENLYWLHKIQTTDRSVVGDRAFYLGHLIQRGYPVLPGFVVSAKIYGEFLETIDWLEPLFVDFPTSSLHIDVNNPRQLQAIAQRIRHQIITSRLSSQLRSTLQSGLQTINAQAVMFHPDLILPSVPTSGLFDPVISWTTIDGIELGLKQAWAELFRARNLLYWQRKGVKLEQLKPTVLVQSIPQAIASGSIRIDAEFWEIRATWGLELAILWGQTHPDHYQIHPQTREVQQQRLGYKTITYRLKSSETREFSDLDSKWTGFAQSSLSPLKSPVEAKLLSPEEHQEPVLKPAQLQSLIELIEPIATDLGTSGLIEWTLCESCEFYISQVCILDSCLIAQDQPVVDAEPSSADLKGIAASAGQRLGKAYIPTASGVQTHLFPTGSILVVPTITPELLPLLKHACGLVTEQGGMTGHGAILARELGIPAVIGVPSATEQIKMGESLLVDGDRGEVHRIQDPNMTTDQNSSIWKTKPHFSQDILRVPIATQLMVNLSQSSSLERLKDLPIDGIGLVRSELMALDVLGSAIASVDFSQFLQPQYQSQFIETMTEALQRLAATIAPHPLFYRALDLRDFHQEVRPLWGAENSELALLTRFSNCEHHSPKLYSTLFELELAVLSQLYQSGCDNIRLILPFVRSVEEFSIYRHCIEKTGLTHNPRFQIWIMAEVPSVIFLLSDYIKAGVQGISIGTNDLCQFILGIDRNQTHPPAHLNALHPAMLKAIQQLISTARTAKIPCSICGDAPVLYPELIEHLIRWGVTSISVNLDAVEKTYLAIARAEHLLMLEHSRFNTI</sequence>
<evidence type="ECO:0000256" key="1">
    <source>
        <dbReference type="ARBA" id="ARBA00001946"/>
    </source>
</evidence>
<evidence type="ECO:0000256" key="10">
    <source>
        <dbReference type="ARBA" id="ARBA00022777"/>
    </source>
</evidence>
<evidence type="ECO:0000259" key="16">
    <source>
        <dbReference type="Pfam" id="PF01326"/>
    </source>
</evidence>
<dbReference type="SUPFAM" id="SSF51621">
    <property type="entry name" value="Phosphoenolpyruvate/pyruvate domain"/>
    <property type="match status" value="1"/>
</dbReference>
<dbReference type="RefSeq" id="WP_323274722.1">
    <property type="nucleotide sequence ID" value="NZ_JAYGHT010000010.1"/>
</dbReference>
<keyword evidence="7" id="KW-0808">Transferase</keyword>
<name>A0ABU5TU70_9CYAN</name>
<keyword evidence="10" id="KW-0418">Kinase</keyword>
<comment type="pathway">
    <text evidence="3">Carbohydrate biosynthesis; gluconeogenesis.</text>
</comment>
<comment type="similarity">
    <text evidence="4">Belongs to the PEP-utilizing enzyme family.</text>
</comment>
<comment type="caution">
    <text evidence="18">The sequence shown here is derived from an EMBL/GenBank/DDBJ whole genome shotgun (WGS) entry which is preliminary data.</text>
</comment>
<dbReference type="Gene3D" id="3.30.1490.20">
    <property type="entry name" value="ATP-grasp fold, A domain"/>
    <property type="match status" value="1"/>
</dbReference>
<feature type="domain" description="PEP-utilising enzyme C-terminal" evidence="17">
    <location>
        <begin position="493"/>
        <end position="785"/>
    </location>
</feature>
<keyword evidence="11" id="KW-0067">ATP-binding</keyword>
<evidence type="ECO:0000259" key="15">
    <source>
        <dbReference type="Pfam" id="PF00391"/>
    </source>
</evidence>
<evidence type="ECO:0000256" key="8">
    <source>
        <dbReference type="ARBA" id="ARBA00022723"/>
    </source>
</evidence>
<dbReference type="InterPro" id="IPR002192">
    <property type="entry name" value="PPDK_AMP/ATP-bd"/>
</dbReference>
<dbReference type="PANTHER" id="PTHR43030">
    <property type="entry name" value="PHOSPHOENOLPYRUVATE SYNTHASE"/>
    <property type="match status" value="1"/>
</dbReference>
<evidence type="ECO:0000259" key="17">
    <source>
        <dbReference type="Pfam" id="PF02896"/>
    </source>
</evidence>
<dbReference type="SUPFAM" id="SSF56059">
    <property type="entry name" value="Glutathione synthetase ATP-binding domain-like"/>
    <property type="match status" value="1"/>
</dbReference>
<dbReference type="Pfam" id="PF00391">
    <property type="entry name" value="PEP-utilizers"/>
    <property type="match status" value="1"/>
</dbReference>
<evidence type="ECO:0000313" key="18">
    <source>
        <dbReference type="EMBL" id="MEA5518452.1"/>
    </source>
</evidence>
<dbReference type="InterPro" id="IPR040442">
    <property type="entry name" value="Pyrv_kinase-like_dom_sf"/>
</dbReference>
<evidence type="ECO:0000313" key="19">
    <source>
        <dbReference type="Proteomes" id="UP001301728"/>
    </source>
</evidence>
<dbReference type="InterPro" id="IPR036637">
    <property type="entry name" value="Phosphohistidine_dom_sf"/>
</dbReference>
<keyword evidence="12" id="KW-0460">Magnesium</keyword>
<reference evidence="18 19" key="1">
    <citation type="submission" date="2023-12" db="EMBL/GenBank/DDBJ databases">
        <title>Baltic Sea Cyanobacteria.</title>
        <authorList>
            <person name="Delbaje E."/>
            <person name="Fewer D.P."/>
            <person name="Shishido T.K."/>
        </authorList>
    </citation>
    <scope>NUCLEOTIDE SEQUENCE [LARGE SCALE GENOMIC DNA]</scope>
    <source>
        <strain evidence="18 19">CCNP 1315</strain>
    </source>
</reference>
<evidence type="ECO:0000256" key="13">
    <source>
        <dbReference type="ARBA" id="ARBA00033470"/>
    </source>
</evidence>
<dbReference type="InterPro" id="IPR023151">
    <property type="entry name" value="PEP_util_CS"/>
</dbReference>
<protein>
    <recommendedName>
        <fullName evidence="6">Phosphoenolpyruvate synthase</fullName>
        <ecNumber evidence="5">2.7.9.2</ecNumber>
    </recommendedName>
    <alternativeName>
        <fullName evidence="13">Pyruvate, water dikinase</fullName>
    </alternativeName>
</protein>
<dbReference type="PROSITE" id="PS00742">
    <property type="entry name" value="PEP_ENZYMES_2"/>
    <property type="match status" value="1"/>
</dbReference>
<dbReference type="SUPFAM" id="SSF52009">
    <property type="entry name" value="Phosphohistidine domain"/>
    <property type="match status" value="1"/>
</dbReference>
<dbReference type="InterPro" id="IPR006319">
    <property type="entry name" value="PEP_synth"/>
</dbReference>
<evidence type="ECO:0000256" key="2">
    <source>
        <dbReference type="ARBA" id="ARBA00002988"/>
    </source>
</evidence>
<comment type="function">
    <text evidence="2">Catalyzes the phosphorylation of pyruvate to phosphoenolpyruvate.</text>
</comment>
<evidence type="ECO:0000256" key="14">
    <source>
        <dbReference type="ARBA" id="ARBA00047700"/>
    </source>
</evidence>